<feature type="region of interest" description="Disordered" evidence="8">
    <location>
        <begin position="2973"/>
        <end position="3008"/>
    </location>
</feature>
<dbReference type="Gene3D" id="1.25.40.20">
    <property type="entry name" value="Ankyrin repeat-containing domain"/>
    <property type="match status" value="1"/>
</dbReference>
<feature type="region of interest" description="Disordered" evidence="8">
    <location>
        <begin position="878"/>
        <end position="923"/>
    </location>
</feature>
<feature type="compositionally biased region" description="Polar residues" evidence="8">
    <location>
        <begin position="886"/>
        <end position="898"/>
    </location>
</feature>
<dbReference type="GO" id="GO:0061630">
    <property type="term" value="F:ubiquitin protein ligase activity"/>
    <property type="evidence" value="ECO:0007669"/>
    <property type="project" value="UniProtKB-UniRule"/>
</dbReference>
<evidence type="ECO:0000259" key="9">
    <source>
        <dbReference type="PROSITE" id="PS50237"/>
    </source>
</evidence>
<accession>A0A504Y6Q0</accession>
<dbReference type="InterPro" id="IPR036770">
    <property type="entry name" value="Ankyrin_rpt-contain_sf"/>
</dbReference>
<feature type="compositionally biased region" description="Polar residues" evidence="8">
    <location>
        <begin position="1978"/>
        <end position="1995"/>
    </location>
</feature>
<dbReference type="PROSITE" id="PS50297">
    <property type="entry name" value="ANK_REP_REGION"/>
    <property type="match status" value="2"/>
</dbReference>
<protein>
    <recommendedName>
        <fullName evidence="7">E3 ubiquitin-protein ligase</fullName>
        <ecNumber evidence="7">2.3.2.26</ecNumber>
    </recommendedName>
</protein>
<feature type="domain" description="HECT" evidence="9">
    <location>
        <begin position="3320"/>
        <end position="3492"/>
    </location>
</feature>
<sequence length="3492" mass="382029">MEADPKIVLEWLGAKNGELRALQLTALEQLCNEVLFSDNIDAFCERYSPRCFLPALCRIFLDDQTPPDVLEANARAVSYYIEMHLDWCKYITQSDEVLRALGSHLGCVDMTSPKSNEFGQQLIKLMKVMCNYDPAALYTNGGLTAVLQFVRENLSLLHTDVLQAGMELIRKLFSKADPSDTNLKSWIEALSAMLEYRETGVADQTLRAFANLVARFAHSGADPSPLAHPHIIACLLHRLRVAGGVEKTAQISELSAFGMPDAGVSLDAGETQAARENATTSAESNPAVVQAVTNILITLCCSSGSLTQSLLTSDGQFATTLAMVLQRSEDETVVLSVLRLVNILLVLLYQKSDARSSEDSHLLFAQDTKSASTVTLQSDSCATVHEGLSPTLVSRSCDTVATERALPRHTDISIPKLSGLVLAEQPNIPPHTSAPSSPTPHTPSDRDLLHRSVIEAIKNQDFDTLKNQIDAGQIDVNYTDHLGQTLLNWAASFGTPAIVDFLCSRGANINQGVRSPLDYAATFGRVEVCRTLLTHGADPNQRDDQGRRPIDRAREQVLYPGCQQVIDLLESETRRSTGRVTSKPTKPQISECSGQSDQPPSETPNTEAQHIFVHQLFPTLVALFRDSVSTNVKRQCLLLVRRMVAFIHPSQLEEISMLDCQNLPFAFSLAQLIYGVLVEETDEFILRALVLSHCLLVKAPRIYVGVFHRLGLSPMIHQLADIWSHLIPTELSASPNEKIEISIGVLEGHEQRTGPVSTMVEQAGDSDAVDSVTAPNLPITAEQLQSNQLYSWRDWKMIWVRDLLSMFTPSSFVIVLLHPTDGGLRALAVHGGGHQDRIPVMLTPGEPAVPRPGLKSHMLRLHQHLMEASEHLDQNPLWSDVRTSHDTSSGQNRSQSRTVLGADSHSNPRLPPRSSHGKFEANKANWRRVGLHLGLRRPPESTYIPKNPSSRSNSKAVLQRQASSPARSCILQGRLPLGTYDKPTALGKPTNVVTIGPLVCSLRETTKGSRLCIQARALPEATENRSENNSSFKEALLFFEHLEQGFCRVRISSVYPEGSTTEVSEVNVTDSGEALVDSWKTTETKTPASCSSPTTNLQFGRRRHSASLLTLLSKVDSELQSDGEQSSTESSEYNVEAPELFDFDALFGLDSESVTDQSGTVTGATGGPLVLSKSRVLPEVKKELRRINEILFPRELVYETYTSGYINTWLCVDDDCIATENRDRQERAFKQLTDIRKQALKLSKGLLTILSENDNHVTDPTTTDTTLRGPGTLHCELRAVRAIATEIWTVHRADQSGDCAHTMDRLSTIFKRLADLLRSGEQAMTAYELTISGLVPALLLCLSATHAGQWTCPAHPIGPDKISTLLWYLRERRRVFLQQMSPHTGLTALGCLSRRVVRAFELSEHLPLRLFALSHYFSPPSPTTDPISSETDRLALCVSSSTHSSQSNAQPTRHCSVASLPLGLIRAAGAGRAGATGESRSPIEAQQFADCLDVTELRALFTFCPYMACRSDEDYVIPGMHQIDMRITMDLIKLTKVDNKKSTGDQSDELPELRDWSNQTVHVNPLVTAAQLERFLLRMSVKQWYNKPRTELTYWNQVARAIDSGGITFSLPVNGISSIDSVGGVIDWLATDGNTRPIEEWVNPALIGLVTVAASVNNLVMGTAASILGPRSGTLVGGYPVRCSGFGGVTRPARLSEVGVGTSGPVGLRSSYGKSKFALHPGKPSGSGPDEVRAWFAVDLGLQLIPTAYSMAYLREAENFNVSVAPKNWNLEASNDGIHWTVLREHVNDTSIHPLSGSRAAWSLVMDCDEVSAGAKQNGYRFFKIQSTGTNSSGSCELAIGGLEFYGTVCATHESVFSPGHLAQLINRESVPITLRRTISRPAASLEAQASSPSSTRGHGYSSSKDEAVTSKGRPTGTQNIELSIGSVDTNLLQYLGGLISSDQSTEGIRQLLRQIRTQDSTDDESLPQFTWPKKRSPGTSSVCEPSDTAGQDQSPVVREVHEIKEHDIGDLSSVPSTKCTRTTVAELSIEPQPPQKLSLGDDIANKFASTTVDNSSSSATASTLASIEPIQRHHLDHHPHHDRGLRLFDQSTGDGASESQHLNVSEPYGMNPEDAEALEFADTVEAIIESNISSSDSPFPRGLPPSIPDRFVRLASTAAQPDVNTTAAAFRLDDSKKKQTTLSCWFIENREHPDEAEEDIASDPEYALDFHLSNRQRRSRKPETAVVESVRKLTGDSPFDEREEEASKDQSSNKTTVTQVSHYVPIVLRQGSSPASVNLSSKLTKPSSSEDPYKSTIFSTSKASRQLRRRLRRPRPRGSIISSPGSNTNVDGTHSSNQSASRRQPLSWHEAVDYLRLPPGLIPVFDPNPGCTNAPATTPFVLCNPPPGDGSSHRMPNRTKPTADEPRIALFLSAFDGDSCIAQVPMLKPDTTLFRYIHELYGKITVNRPNANPKPGNTKEGVTDGTELTPSQNPSRKDLTLKLAYRLWDPSDEVHPDAFTSPASFGLLSSADLRLTPAMQYPIEYTKSGIKVTMMNEVADYLSGPLTSTIKSPDTELSAQPTAPEQFLHLLTLLYQLSGLADHSSNTGLAGDLITLDAAPWSTSDSKIATPVTSTPSRIGGKPHTPELTRKGSLHSSGAITMPVQSDDFVSGRLTRKLLRQIRDPLALSSGALPDWCFGLSRHLAPLFSFDSRLELLRAHAFGPARSVIWLQNQPPVKQSGPSNFPLSRSHSDGSSNSSGTTRARQSAVTTAHTLVLSSLTGQQDSSQMLSPSTASDVLLLRPSILSHLTTSSAHHGGDGGATAGHLDQPSHLDNPVLGSLLSSLGLTLPPGLSLRSGNCPQDLSELWNCLLSRTARAHNGGGIQGENRTATHVGRLHKEFVRLPRMPRELVGTNEQQTQHVSDKSNSVSTFWDWAACLMEEHASRKSELEIQFIGEDGTGLGPTLEFYSLLAAELRRRDGLMWVVDDISSSADDSIEDGSRPALPTVASKATIGNSSQSRLDQTDQSAVSSLIKLDSGDQDEEREEESFDLTVEANSYVNTAHGLFPAAWPQDRIPEQVLHRFYILGITVAKCLQDNRRIDLPFSPPLLKLLSCYGKTSRLQSSNQNPISNADPENFSAISHVESVLTSIYVPSCTVSATLFPAVTSPCAADAASDLGEFLLSPKYRLLHDAVSVSDDGATKSSHWLSNLLGLEDFELIYPERARFLRQAVQFCRRKYDLGLKSNPPHTPDPSALNALACEVFGCTMEDICLSMEFLPTSEMFTGASIRLADTYDWEVSHDVTKSRASPKFDLPDDPNPLKAYGEPGLATAVVEAELVTVHNMEQYVFRTLTYCLDKGIRKQMDAFRAGFERVFPLDWLALFNGHELGQLIAGDTVAQWSRDDLLAYTVPCFGFTHQSPTYQMLINVLCGFNALERRAFLQFTTGCSSLPPGGLKNLHPRLRVVRKDAGTGALPSVNTCVHYLKLPEYQTEMELRSVLLRATREIGFYLN</sequence>
<feature type="compositionally biased region" description="Polar residues" evidence="8">
    <location>
        <begin position="578"/>
        <end position="605"/>
    </location>
</feature>
<dbReference type="InterPro" id="IPR035983">
    <property type="entry name" value="Hect_E3_ubiquitin_ligase"/>
</dbReference>
<feature type="region of interest" description="Disordered" evidence="8">
    <location>
        <begin position="2792"/>
        <end position="2812"/>
    </location>
</feature>
<feature type="compositionally biased region" description="Polar residues" evidence="8">
    <location>
        <begin position="1888"/>
        <end position="1903"/>
    </location>
</feature>
<dbReference type="InterPro" id="IPR000569">
    <property type="entry name" value="HECT_dom"/>
</dbReference>
<evidence type="ECO:0000256" key="5">
    <source>
        <dbReference type="PROSITE-ProRule" id="PRU00023"/>
    </source>
</evidence>
<feature type="repeat" description="ANK" evidence="5">
    <location>
        <begin position="512"/>
        <end position="544"/>
    </location>
</feature>
<feature type="compositionally biased region" description="Polar residues" evidence="8">
    <location>
        <begin position="2090"/>
        <end position="2104"/>
    </location>
</feature>
<feature type="region of interest" description="Disordered" evidence="8">
    <location>
        <begin position="936"/>
        <end position="955"/>
    </location>
</feature>
<dbReference type="PANTHER" id="PTHR45670:SF1">
    <property type="entry name" value="E3 UBIQUITIN-PROTEIN LIGASE HECTD1"/>
    <property type="match status" value="1"/>
</dbReference>
<dbReference type="Gene3D" id="3.90.1750.10">
    <property type="entry name" value="Hect, E3 ligase catalytic domains"/>
    <property type="match status" value="2"/>
</dbReference>
<comment type="similarity">
    <text evidence="2 7">Belongs to the UPL family. K-HECT subfamily.</text>
</comment>
<feature type="region of interest" description="Disordered" evidence="8">
    <location>
        <begin position="2608"/>
        <end position="2635"/>
    </location>
</feature>
<feature type="region of interest" description="Disordered" evidence="8">
    <location>
        <begin position="2276"/>
        <end position="2346"/>
    </location>
</feature>
<keyword evidence="5" id="KW-0040">ANK repeat</keyword>
<feature type="compositionally biased region" description="Low complexity" evidence="8">
    <location>
        <begin position="2318"/>
        <end position="2327"/>
    </location>
</feature>
<feature type="region of interest" description="Disordered" evidence="8">
    <location>
        <begin position="425"/>
        <end position="445"/>
    </location>
</feature>
<evidence type="ECO:0000313" key="11">
    <source>
        <dbReference type="Proteomes" id="UP000316759"/>
    </source>
</evidence>
<dbReference type="InterPro" id="IPR045322">
    <property type="entry name" value="HECTD1/TRIP12-like"/>
</dbReference>
<dbReference type="SMART" id="SM00119">
    <property type="entry name" value="HECTc"/>
    <property type="match status" value="1"/>
</dbReference>
<comment type="pathway">
    <text evidence="7">Protein modification; protein ubiquitination.</text>
</comment>
<feature type="compositionally biased region" description="Polar residues" evidence="8">
    <location>
        <begin position="2608"/>
        <end position="2618"/>
    </location>
</feature>
<dbReference type="Pfam" id="PF00632">
    <property type="entry name" value="HECT"/>
    <property type="match status" value="1"/>
</dbReference>
<feature type="active site" description="Glycyl thioester intermediate" evidence="6">
    <location>
        <position position="3461"/>
    </location>
</feature>
<feature type="region of interest" description="Disordered" evidence="8">
    <location>
        <begin position="573"/>
        <end position="605"/>
    </location>
</feature>
<feature type="region of interest" description="Disordered" evidence="8">
    <location>
        <begin position="1956"/>
        <end position="1995"/>
    </location>
</feature>
<keyword evidence="11" id="KW-1185">Reference proteome</keyword>
<evidence type="ECO:0000256" key="3">
    <source>
        <dbReference type="ARBA" id="ARBA00022679"/>
    </source>
</evidence>
<feature type="compositionally biased region" description="Polar residues" evidence="8">
    <location>
        <begin position="2276"/>
        <end position="2304"/>
    </location>
</feature>
<dbReference type="STRING" id="46835.A0A504Y6Q0"/>
<evidence type="ECO:0000256" key="1">
    <source>
        <dbReference type="ARBA" id="ARBA00000885"/>
    </source>
</evidence>
<dbReference type="UniPathway" id="UPA00143"/>
<feature type="region of interest" description="Disordered" evidence="8">
    <location>
        <begin position="1883"/>
        <end position="1921"/>
    </location>
</feature>
<comment type="catalytic activity">
    <reaction evidence="1 7">
        <text>S-ubiquitinyl-[E2 ubiquitin-conjugating enzyme]-L-cysteine + [acceptor protein]-L-lysine = [E2 ubiquitin-conjugating enzyme]-L-cysteine + N(6)-ubiquitinyl-[acceptor protein]-L-lysine.</text>
        <dbReference type="EC" id="2.3.2.26"/>
    </reaction>
</comment>
<keyword evidence="3 7" id="KW-0808">Transferase</keyword>
<reference evidence="10 11" key="1">
    <citation type="submission" date="2019-04" db="EMBL/GenBank/DDBJ databases">
        <title>Annotation for the trematode Fasciola gigantica.</title>
        <authorList>
            <person name="Choi Y.-J."/>
        </authorList>
    </citation>
    <scope>NUCLEOTIDE SEQUENCE [LARGE SCALE GENOMIC DNA]</scope>
    <source>
        <strain evidence="10">Uganda_cow_1</strain>
    </source>
</reference>
<feature type="region of interest" description="Disordered" evidence="8">
    <location>
        <begin position="2076"/>
        <end position="2105"/>
    </location>
</feature>
<feature type="region of interest" description="Disordered" evidence="8">
    <location>
        <begin position="2449"/>
        <end position="2476"/>
    </location>
</feature>
<dbReference type="PROSITE" id="PS50237">
    <property type="entry name" value="HECT"/>
    <property type="match status" value="1"/>
</dbReference>
<dbReference type="PROSITE" id="PS50088">
    <property type="entry name" value="ANK_REPEAT"/>
    <property type="match status" value="2"/>
</dbReference>
<evidence type="ECO:0000256" key="4">
    <source>
        <dbReference type="ARBA" id="ARBA00022786"/>
    </source>
</evidence>
<dbReference type="Gene3D" id="3.30.2160.10">
    <property type="entry name" value="Hect, E3 ligase catalytic domain"/>
    <property type="match status" value="1"/>
</dbReference>
<dbReference type="PANTHER" id="PTHR45670">
    <property type="entry name" value="E3 UBIQUITIN-PROTEIN LIGASE TRIP12"/>
    <property type="match status" value="1"/>
</dbReference>
<feature type="region of interest" description="Disordered" evidence="8">
    <location>
        <begin position="2212"/>
        <end position="2259"/>
    </location>
</feature>
<organism evidence="10 11">
    <name type="scientific">Fasciola gigantica</name>
    <name type="common">Giant liver fluke</name>
    <dbReference type="NCBI Taxonomy" id="46835"/>
    <lineage>
        <taxon>Eukaryota</taxon>
        <taxon>Metazoa</taxon>
        <taxon>Spiralia</taxon>
        <taxon>Lophotrochozoa</taxon>
        <taxon>Platyhelminthes</taxon>
        <taxon>Trematoda</taxon>
        <taxon>Digenea</taxon>
        <taxon>Plagiorchiida</taxon>
        <taxon>Echinostomata</taxon>
        <taxon>Echinostomatoidea</taxon>
        <taxon>Fasciolidae</taxon>
        <taxon>Fasciola</taxon>
    </lineage>
</organism>
<dbReference type="SUPFAM" id="SSF56204">
    <property type="entry name" value="Hect, E3 ligase catalytic domain"/>
    <property type="match status" value="1"/>
</dbReference>
<proteinExistence type="inferred from homology"/>
<comment type="function">
    <text evidence="7">E3 ubiquitin-protein ligase which accepts ubiquitin from an E2 ubiquitin-conjugating enzyme in the form of a thioester and then directly transfers the ubiquitin to targeted substrates.</text>
</comment>
<dbReference type="Gene3D" id="3.30.2410.10">
    <property type="entry name" value="Hect, E3 ligase catalytic domain"/>
    <property type="match status" value="1"/>
</dbReference>
<feature type="compositionally biased region" description="Polar residues" evidence="8">
    <location>
        <begin position="2994"/>
        <end position="3008"/>
    </location>
</feature>
<dbReference type="GO" id="GO:0043161">
    <property type="term" value="P:proteasome-mediated ubiquitin-dependent protein catabolic process"/>
    <property type="evidence" value="ECO:0007669"/>
    <property type="project" value="TreeGrafter"/>
</dbReference>
<dbReference type="SUPFAM" id="SSF48371">
    <property type="entry name" value="ARM repeat"/>
    <property type="match status" value="1"/>
</dbReference>
<gene>
    <name evidence="10" type="ORF">FGIG_00360</name>
</gene>
<name>A0A504Y6Q0_FASGI</name>
<evidence type="ECO:0000256" key="7">
    <source>
        <dbReference type="RuleBase" id="RU369009"/>
    </source>
</evidence>
<dbReference type="Gene3D" id="1.25.10.10">
    <property type="entry name" value="Leucine-rich Repeat Variant"/>
    <property type="match status" value="1"/>
</dbReference>
<feature type="compositionally biased region" description="Polar residues" evidence="8">
    <location>
        <begin position="2250"/>
        <end position="2259"/>
    </location>
</feature>
<dbReference type="SUPFAM" id="SSF48403">
    <property type="entry name" value="Ankyrin repeat"/>
    <property type="match status" value="1"/>
</dbReference>
<dbReference type="Pfam" id="PF12796">
    <property type="entry name" value="Ank_2"/>
    <property type="match status" value="1"/>
</dbReference>
<dbReference type="GO" id="GO:0000209">
    <property type="term" value="P:protein polyubiquitination"/>
    <property type="evidence" value="ECO:0007669"/>
    <property type="project" value="TreeGrafter"/>
</dbReference>
<dbReference type="SMART" id="SM00248">
    <property type="entry name" value="ANK"/>
    <property type="match status" value="2"/>
</dbReference>
<feature type="compositionally biased region" description="Polar residues" evidence="8">
    <location>
        <begin position="2328"/>
        <end position="2345"/>
    </location>
</feature>
<comment type="caution">
    <text evidence="10">The sequence shown here is derived from an EMBL/GenBank/DDBJ whole genome shotgun (WGS) entry which is preliminary data.</text>
</comment>
<evidence type="ECO:0000256" key="8">
    <source>
        <dbReference type="SAM" id="MobiDB-lite"/>
    </source>
</evidence>
<feature type="region of interest" description="Disordered" evidence="8">
    <location>
        <begin position="2720"/>
        <end position="2749"/>
    </location>
</feature>
<dbReference type="InterPro" id="IPR011989">
    <property type="entry name" value="ARM-like"/>
</dbReference>
<dbReference type="EC" id="2.3.2.26" evidence="7"/>
<evidence type="ECO:0000256" key="2">
    <source>
        <dbReference type="ARBA" id="ARBA00006331"/>
    </source>
</evidence>
<dbReference type="Proteomes" id="UP000316759">
    <property type="component" value="Unassembled WGS sequence"/>
</dbReference>
<feature type="repeat" description="ANK" evidence="5">
    <location>
        <begin position="482"/>
        <end position="514"/>
    </location>
</feature>
<dbReference type="OrthoDB" id="412600at2759"/>
<dbReference type="InterPro" id="IPR002110">
    <property type="entry name" value="Ankyrin_rpt"/>
</dbReference>
<evidence type="ECO:0000313" key="10">
    <source>
        <dbReference type="EMBL" id="TPP56301.1"/>
    </source>
</evidence>
<feature type="compositionally biased region" description="Basic residues" evidence="8">
    <location>
        <begin position="2306"/>
        <end position="2317"/>
    </location>
</feature>
<dbReference type="EMBL" id="SUNJ01014694">
    <property type="protein sequence ID" value="TPP56301.1"/>
    <property type="molecule type" value="Genomic_DNA"/>
</dbReference>
<dbReference type="GO" id="GO:0016607">
    <property type="term" value="C:nuclear speck"/>
    <property type="evidence" value="ECO:0007669"/>
    <property type="project" value="TreeGrafter"/>
</dbReference>
<keyword evidence="4 6" id="KW-0833">Ubl conjugation pathway</keyword>
<evidence type="ECO:0000256" key="6">
    <source>
        <dbReference type="PROSITE-ProRule" id="PRU00104"/>
    </source>
</evidence>
<dbReference type="InterPro" id="IPR016024">
    <property type="entry name" value="ARM-type_fold"/>
</dbReference>